<gene>
    <name evidence="4" type="ORF">I7X43_09675</name>
</gene>
<dbReference type="SUPFAM" id="SSF111369">
    <property type="entry name" value="HlyD-like secretion proteins"/>
    <property type="match status" value="1"/>
</dbReference>
<dbReference type="GO" id="GO:1990281">
    <property type="term" value="C:efflux pump complex"/>
    <property type="evidence" value="ECO:0007669"/>
    <property type="project" value="TreeGrafter"/>
</dbReference>
<evidence type="ECO:0000313" key="5">
    <source>
        <dbReference type="Proteomes" id="UP000620139"/>
    </source>
</evidence>
<dbReference type="Gene3D" id="2.40.420.20">
    <property type="match status" value="1"/>
</dbReference>
<reference evidence="4" key="1">
    <citation type="submission" date="2020-12" db="EMBL/GenBank/DDBJ databases">
        <title>The genome sequence of Inhella sp. 4Y17.</title>
        <authorList>
            <person name="Liu Y."/>
        </authorList>
    </citation>
    <scope>NUCLEOTIDE SEQUENCE</scope>
    <source>
        <strain evidence="4">4Y10</strain>
    </source>
</reference>
<sequence length="374" mass="39540">MNFRFPASHLVRSVRLAGAALLMLAACKGPAPEAAPERAVRTLVVQATEAGRALEFAAEVRARTESRLAFRVPGKVAERTVSLGDRVKAGQVLARLDPQDLALAAEAAQAGWRAAQAQREQSAADLKRYRSLKEQGFISGAELERREVAFQAAQSQFDQAVAQTTAQRNQADYAALKADAPGVITSVDVEPGMVVSAGLPVLRLAHLGPRDAVFSIPEHQVGAFREWAAAPGALSVRLWGQPEPLKARLRELAESADPVTRTFVAKVDLGDDASLKLGQTATVTLQLPKRSGVMLVPMTAVLEVQGKPQVWVLDPTSLKVQLQPVVVGDAAGNELVITAGLKSGQEVVTAGVHALTPGQKVRRYAASGAASAAQ</sequence>
<feature type="signal peptide" evidence="2">
    <location>
        <begin position="1"/>
        <end position="25"/>
    </location>
</feature>
<evidence type="ECO:0000313" key="4">
    <source>
        <dbReference type="EMBL" id="MBH9553114.1"/>
    </source>
</evidence>
<accession>A0A931NDY2</accession>
<evidence type="ECO:0000256" key="1">
    <source>
        <dbReference type="ARBA" id="ARBA00009477"/>
    </source>
</evidence>
<dbReference type="PANTHER" id="PTHR30469:SF38">
    <property type="entry name" value="HLYD FAMILY SECRETION PROTEIN"/>
    <property type="match status" value="1"/>
</dbReference>
<evidence type="ECO:0000256" key="2">
    <source>
        <dbReference type="SAM" id="SignalP"/>
    </source>
</evidence>
<dbReference type="Proteomes" id="UP000620139">
    <property type="component" value="Unassembled WGS sequence"/>
</dbReference>
<dbReference type="RefSeq" id="WP_198100738.1">
    <property type="nucleotide sequence ID" value="NZ_JAEDAL010000004.1"/>
</dbReference>
<dbReference type="PROSITE" id="PS51257">
    <property type="entry name" value="PROKAR_LIPOPROTEIN"/>
    <property type="match status" value="1"/>
</dbReference>
<dbReference type="GO" id="GO:0015562">
    <property type="term" value="F:efflux transmembrane transporter activity"/>
    <property type="evidence" value="ECO:0007669"/>
    <property type="project" value="TreeGrafter"/>
</dbReference>
<dbReference type="AlphaFoldDB" id="A0A931NDY2"/>
<dbReference type="InterPro" id="IPR058627">
    <property type="entry name" value="MdtA-like_C"/>
</dbReference>
<comment type="similarity">
    <text evidence="1">Belongs to the membrane fusion protein (MFP) (TC 8.A.1) family.</text>
</comment>
<keyword evidence="2" id="KW-0732">Signal</keyword>
<evidence type="ECO:0000259" key="3">
    <source>
        <dbReference type="Pfam" id="PF25967"/>
    </source>
</evidence>
<organism evidence="4 5">
    <name type="scientific">Inhella gelatinilytica</name>
    <dbReference type="NCBI Taxonomy" id="2795030"/>
    <lineage>
        <taxon>Bacteria</taxon>
        <taxon>Pseudomonadati</taxon>
        <taxon>Pseudomonadota</taxon>
        <taxon>Betaproteobacteria</taxon>
        <taxon>Burkholderiales</taxon>
        <taxon>Sphaerotilaceae</taxon>
        <taxon>Inhella</taxon>
    </lineage>
</organism>
<feature type="chain" id="PRO_5037367180" evidence="2">
    <location>
        <begin position="26"/>
        <end position="374"/>
    </location>
</feature>
<dbReference type="Pfam" id="PF25967">
    <property type="entry name" value="RND-MFP_C"/>
    <property type="match status" value="1"/>
</dbReference>
<keyword evidence="5" id="KW-1185">Reference proteome</keyword>
<dbReference type="Gene3D" id="1.10.287.470">
    <property type="entry name" value="Helix hairpin bin"/>
    <property type="match status" value="1"/>
</dbReference>
<dbReference type="Gene3D" id="2.40.30.170">
    <property type="match status" value="1"/>
</dbReference>
<comment type="caution">
    <text evidence="4">The sequence shown here is derived from an EMBL/GenBank/DDBJ whole genome shotgun (WGS) entry which is preliminary data.</text>
</comment>
<protein>
    <submittedName>
        <fullName evidence="4">Efflux RND transporter periplasmic adaptor subunit</fullName>
    </submittedName>
</protein>
<name>A0A931NDY2_9BURK</name>
<feature type="domain" description="Multidrug resistance protein MdtA-like C-terminal permuted SH3" evidence="3">
    <location>
        <begin position="293"/>
        <end position="352"/>
    </location>
</feature>
<proteinExistence type="inferred from homology"/>
<dbReference type="PANTHER" id="PTHR30469">
    <property type="entry name" value="MULTIDRUG RESISTANCE PROTEIN MDTA"/>
    <property type="match status" value="1"/>
</dbReference>
<dbReference type="Gene3D" id="2.40.50.100">
    <property type="match status" value="1"/>
</dbReference>
<dbReference type="EMBL" id="JAEDAL010000004">
    <property type="protein sequence ID" value="MBH9553114.1"/>
    <property type="molecule type" value="Genomic_DNA"/>
</dbReference>
<dbReference type="NCBIfam" id="TIGR01730">
    <property type="entry name" value="RND_mfp"/>
    <property type="match status" value="1"/>
</dbReference>
<dbReference type="InterPro" id="IPR006143">
    <property type="entry name" value="RND_pump_MFP"/>
</dbReference>